<dbReference type="Gene3D" id="2.10.50.30">
    <property type="entry name" value="GPCR, family 3, nine cysteines domain"/>
    <property type="match status" value="1"/>
</dbReference>
<dbReference type="AlphaFoldDB" id="A0A8C4M4N9"/>
<dbReference type="PANTHER" id="PTHR24061:SF545">
    <property type="entry name" value="VOMERONASAL 2, RECEPTOR 118-RELATED"/>
    <property type="match status" value="1"/>
</dbReference>
<sequence length="134" mass="15028">MSQYQRCVLQNAEYAIFNFWNFPEGLGLKVKVGEYSPRAPCGRELSLSEELIEWATGKSHSRYQQVSDLLQTPHSVCSESCSPGFRKTPQKGKATCCFDCTPCPENEIFNETDRWCGSVTRKPARAAKVVSAIL</sequence>
<reference evidence="3" key="3">
    <citation type="submission" date="2025-09" db="UniProtKB">
        <authorList>
            <consortium name="Ensembl"/>
        </authorList>
    </citation>
    <scope>IDENTIFICATION</scope>
</reference>
<evidence type="ECO:0000313" key="4">
    <source>
        <dbReference type="Proteomes" id="UP000694387"/>
    </source>
</evidence>
<keyword evidence="1" id="KW-0732">Signal</keyword>
<dbReference type="Proteomes" id="UP000694387">
    <property type="component" value="Chromosome 20"/>
</dbReference>
<organism evidence="3 4">
    <name type="scientific">Equus asinus</name>
    <name type="common">Donkey</name>
    <name type="synonym">Equus africanus asinus</name>
    <dbReference type="NCBI Taxonomy" id="9793"/>
    <lineage>
        <taxon>Eukaryota</taxon>
        <taxon>Metazoa</taxon>
        <taxon>Chordata</taxon>
        <taxon>Craniata</taxon>
        <taxon>Vertebrata</taxon>
        <taxon>Euteleostomi</taxon>
        <taxon>Mammalia</taxon>
        <taxon>Eutheria</taxon>
        <taxon>Laurasiatheria</taxon>
        <taxon>Perissodactyla</taxon>
        <taxon>Equidae</taxon>
        <taxon>Equus</taxon>
    </lineage>
</organism>
<proteinExistence type="predicted"/>
<dbReference type="Ensembl" id="ENSEAST00005021611.2">
    <property type="protein sequence ID" value="ENSEASP00005019903.2"/>
    <property type="gene ID" value="ENSEASG00005002163.2"/>
</dbReference>
<dbReference type="GO" id="GO:0005886">
    <property type="term" value="C:plasma membrane"/>
    <property type="evidence" value="ECO:0007669"/>
    <property type="project" value="TreeGrafter"/>
</dbReference>
<protein>
    <recommendedName>
        <fullName evidence="2">GPCR family 3 nine cysteines domain-containing protein</fullName>
    </recommendedName>
</protein>
<dbReference type="SUPFAM" id="SSF53822">
    <property type="entry name" value="Periplasmic binding protein-like I"/>
    <property type="match status" value="1"/>
</dbReference>
<reference evidence="3" key="2">
    <citation type="submission" date="2025-08" db="UniProtKB">
        <authorList>
            <consortium name="Ensembl"/>
        </authorList>
    </citation>
    <scope>IDENTIFICATION</scope>
</reference>
<name>A0A8C4M4N9_EQUAS</name>
<dbReference type="PANTHER" id="PTHR24061">
    <property type="entry name" value="CALCIUM-SENSING RECEPTOR-RELATED"/>
    <property type="match status" value="1"/>
</dbReference>
<evidence type="ECO:0000256" key="1">
    <source>
        <dbReference type="ARBA" id="ARBA00022729"/>
    </source>
</evidence>
<reference evidence="3 4" key="1">
    <citation type="journal article" date="2020" name="Nat. Commun.">
        <title>Donkey genomes provide new insights into domestication and selection for coat color.</title>
        <authorList>
            <person name="Wang"/>
            <person name="C."/>
            <person name="Li"/>
            <person name="H."/>
            <person name="Guo"/>
            <person name="Y."/>
            <person name="Huang"/>
            <person name="J."/>
            <person name="Sun"/>
            <person name="Y."/>
            <person name="Min"/>
            <person name="J."/>
            <person name="Wang"/>
            <person name="J."/>
            <person name="Fang"/>
            <person name="X."/>
            <person name="Zhao"/>
            <person name="Z."/>
            <person name="Wang"/>
            <person name="S."/>
            <person name="Zhang"/>
            <person name="Y."/>
            <person name="Liu"/>
            <person name="Q."/>
            <person name="Jiang"/>
            <person name="Q."/>
            <person name="Wang"/>
            <person name="X."/>
            <person name="Guo"/>
            <person name="Y."/>
            <person name="Yang"/>
            <person name="C."/>
            <person name="Wang"/>
            <person name="Y."/>
            <person name="Tian"/>
            <person name="F."/>
            <person name="Zhuang"/>
            <person name="G."/>
            <person name="Fan"/>
            <person name="Y."/>
            <person name="Gao"/>
            <person name="Q."/>
            <person name="Li"/>
            <person name="Y."/>
            <person name="Ju"/>
            <person name="Z."/>
            <person name="Li"/>
            <person name="J."/>
            <person name="Li"/>
            <person name="R."/>
            <person name="Hou"/>
            <person name="M."/>
            <person name="Yang"/>
            <person name="G."/>
            <person name="Liu"/>
            <person name="G."/>
            <person name="Liu"/>
            <person name="W."/>
            <person name="Guo"/>
            <person name="J."/>
            <person name="Pan"/>
            <person name="S."/>
            <person name="Fan"/>
            <person name="G."/>
            <person name="Zhang"/>
            <person name="W."/>
            <person name="Zhang"/>
            <person name="R."/>
            <person name="Yu"/>
            <person name="J."/>
            <person name="Zhang"/>
            <person name="X."/>
            <person name="Yin"/>
            <person name="Q."/>
            <person name="Ji"/>
            <person name="C."/>
            <person name="Jin"/>
            <person name="Y."/>
            <person name="Yue"/>
            <person name="G."/>
            <person name="Liu"/>
            <person name="M."/>
            <person name="Xu"/>
            <person name="J."/>
            <person name="Liu"/>
            <person name="S."/>
            <person name="Jordana"/>
            <person name="J."/>
            <person name="Noce"/>
            <person name="A."/>
            <person name="Amills"/>
            <person name="M."/>
            <person name="Wu"/>
            <person name="D.D."/>
            <person name="Li"/>
            <person name="S."/>
            <person name="Zhou"/>
            <person name="X. and Zhong"/>
            <person name="J."/>
        </authorList>
    </citation>
    <scope>NUCLEOTIDE SEQUENCE [LARGE SCALE GENOMIC DNA]</scope>
</reference>
<evidence type="ECO:0000313" key="3">
    <source>
        <dbReference type="Ensembl" id="ENSEASP00005019903.2"/>
    </source>
</evidence>
<feature type="domain" description="GPCR family 3 nine cysteines" evidence="2">
    <location>
        <begin position="72"/>
        <end position="113"/>
    </location>
</feature>
<dbReference type="FunFam" id="2.10.50.30:FF:000007">
    <property type="entry name" value="Vomeronasal 2, receptor 82"/>
    <property type="match status" value="1"/>
</dbReference>
<dbReference type="GO" id="GO:0004930">
    <property type="term" value="F:G protein-coupled receptor activity"/>
    <property type="evidence" value="ECO:0007669"/>
    <property type="project" value="InterPro"/>
</dbReference>
<dbReference type="InterPro" id="IPR000068">
    <property type="entry name" value="GPCR_3_Ca_sens_rcpt-rel"/>
</dbReference>
<dbReference type="InterPro" id="IPR038550">
    <property type="entry name" value="GPCR_3_9-Cys_sf"/>
</dbReference>
<dbReference type="Gene3D" id="3.40.50.2300">
    <property type="match status" value="1"/>
</dbReference>
<dbReference type="InterPro" id="IPR028082">
    <property type="entry name" value="Peripla_BP_I"/>
</dbReference>
<dbReference type="GeneTree" id="ENSGT00950000183069"/>
<keyword evidence="4" id="KW-1185">Reference proteome</keyword>
<accession>A0A8C4M4N9</accession>
<evidence type="ECO:0000259" key="2">
    <source>
        <dbReference type="Pfam" id="PF07562"/>
    </source>
</evidence>
<dbReference type="Pfam" id="PF07562">
    <property type="entry name" value="NCD3G"/>
    <property type="match status" value="1"/>
</dbReference>
<dbReference type="InterPro" id="IPR011500">
    <property type="entry name" value="GPCR_3_9-Cys_dom"/>
</dbReference>
<gene>
    <name evidence="3" type="primary">LOC106824175</name>
</gene>